<comment type="caution">
    <text evidence="4">The sequence shown here is derived from an EMBL/GenBank/DDBJ whole genome shotgun (WGS) entry which is preliminary data.</text>
</comment>
<dbReference type="SMART" id="SM00822">
    <property type="entry name" value="PKS_KR"/>
    <property type="match status" value="1"/>
</dbReference>
<dbReference type="EMBL" id="PKJC01000040">
    <property type="protein sequence ID" value="PKZ62875.1"/>
    <property type="molecule type" value="Genomic_DNA"/>
</dbReference>
<dbReference type="GO" id="GO:0016491">
    <property type="term" value="F:oxidoreductase activity"/>
    <property type="evidence" value="ECO:0007669"/>
    <property type="project" value="UniProtKB-KW"/>
</dbReference>
<evidence type="ECO:0000313" key="4">
    <source>
        <dbReference type="EMBL" id="PKZ62875.1"/>
    </source>
</evidence>
<sequence>MNPSPTANPAWTLVMTGATRGLGLVAARHVVSTDPSCHLVVIARGGGPAGFVDGFGAGAERVNVVDADLADMAATVAAATTIRRMLDDATLPPLRGLAGNAGIQYLDDQHVTADGLEATFAVNVLANHLLIGELSGHLALGSRIAITVSDTHFGDFRHNLGMVPAPRWTSPARLSRPGAFGVSSPAAGRTAYSTGKLAAIHLVHEWARRLPDGVEIVSYNPGYVPGTDLARAANAPQRFANRWVLPGLALVGPFDRVPTAGRRLAEAILGVPSANTGAYLDRGRVSESSAESHDPDRERDLWAHLEHLRSSTLRRQ</sequence>
<dbReference type="Proteomes" id="UP000234662">
    <property type="component" value="Unassembled WGS sequence"/>
</dbReference>
<gene>
    <name evidence="4" type="ORF">CYJ73_24710</name>
</gene>
<evidence type="ECO:0000259" key="3">
    <source>
        <dbReference type="SMART" id="SM00822"/>
    </source>
</evidence>
<dbReference type="Gene3D" id="3.40.50.720">
    <property type="entry name" value="NAD(P)-binding Rossmann-like Domain"/>
    <property type="match status" value="1"/>
</dbReference>
<dbReference type="PRINTS" id="PR00081">
    <property type="entry name" value="GDHRDH"/>
</dbReference>
<feature type="domain" description="Ketoreductase" evidence="3">
    <location>
        <begin position="11"/>
        <end position="227"/>
    </location>
</feature>
<dbReference type="RefSeq" id="WP_101823008.1">
    <property type="nucleotide sequence ID" value="NZ_JBEPSW010000020.1"/>
</dbReference>
<dbReference type="Pfam" id="PF00106">
    <property type="entry name" value="adh_short"/>
    <property type="match status" value="1"/>
</dbReference>
<dbReference type="PANTHER" id="PTHR24320">
    <property type="entry name" value="RETINOL DEHYDROGENASE"/>
    <property type="match status" value="1"/>
</dbReference>
<evidence type="ECO:0000256" key="1">
    <source>
        <dbReference type="ARBA" id="ARBA00006484"/>
    </source>
</evidence>
<dbReference type="InterPro" id="IPR036291">
    <property type="entry name" value="NAD(P)-bd_dom_sf"/>
</dbReference>
<dbReference type="PANTHER" id="PTHR24320:SF148">
    <property type="entry name" value="NAD(P)-BINDING ROSSMANN-FOLD SUPERFAMILY PROTEIN"/>
    <property type="match status" value="1"/>
</dbReference>
<dbReference type="PROSITE" id="PS00061">
    <property type="entry name" value="ADH_SHORT"/>
    <property type="match status" value="1"/>
</dbReference>
<reference evidence="4 5" key="1">
    <citation type="submission" date="2017-12" db="EMBL/GenBank/DDBJ databases">
        <title>Phylogenetic diversity of female urinary microbiome.</title>
        <authorList>
            <person name="Thomas-White K."/>
            <person name="Wolfe A.J."/>
        </authorList>
    </citation>
    <scope>NUCLEOTIDE SEQUENCE [LARGE SCALE GENOMIC DNA]</scope>
    <source>
        <strain evidence="4 5">UMB0777</strain>
    </source>
</reference>
<dbReference type="SUPFAM" id="SSF51735">
    <property type="entry name" value="NAD(P)-binding Rossmann-fold domains"/>
    <property type="match status" value="1"/>
</dbReference>
<dbReference type="InterPro" id="IPR002347">
    <property type="entry name" value="SDR_fam"/>
</dbReference>
<evidence type="ECO:0000313" key="5">
    <source>
        <dbReference type="Proteomes" id="UP000234662"/>
    </source>
</evidence>
<dbReference type="AlphaFoldDB" id="A0A2I1R146"/>
<name>A0A2I1R146_9ACTN</name>
<evidence type="ECO:0000256" key="2">
    <source>
        <dbReference type="ARBA" id="ARBA00023002"/>
    </source>
</evidence>
<dbReference type="InterPro" id="IPR057326">
    <property type="entry name" value="KR_dom"/>
</dbReference>
<comment type="similarity">
    <text evidence="1">Belongs to the short-chain dehydrogenases/reductases (SDR) family.</text>
</comment>
<organism evidence="4 5">
    <name type="scientific">Gordonia terrae</name>
    <dbReference type="NCBI Taxonomy" id="2055"/>
    <lineage>
        <taxon>Bacteria</taxon>
        <taxon>Bacillati</taxon>
        <taxon>Actinomycetota</taxon>
        <taxon>Actinomycetes</taxon>
        <taxon>Mycobacteriales</taxon>
        <taxon>Gordoniaceae</taxon>
        <taxon>Gordonia</taxon>
    </lineage>
</organism>
<keyword evidence="2" id="KW-0560">Oxidoreductase</keyword>
<protein>
    <submittedName>
        <fullName evidence="4">Short-chain dehydrogenase</fullName>
    </submittedName>
</protein>
<dbReference type="InterPro" id="IPR020904">
    <property type="entry name" value="Sc_DH/Rdtase_CS"/>
</dbReference>
<proteinExistence type="inferred from homology"/>
<accession>A0A2I1R146</accession>